<dbReference type="FunFam" id="1.10.275.60:FF:000001">
    <property type="entry name" value="Adenylosuccinate lyase"/>
    <property type="match status" value="1"/>
</dbReference>
<comment type="catalytic activity">
    <reaction evidence="4">
        <text>N(6)-(1,2-dicarboxyethyl)-AMP = fumarate + AMP</text>
        <dbReference type="Rhea" id="RHEA:16853"/>
        <dbReference type="ChEBI" id="CHEBI:29806"/>
        <dbReference type="ChEBI" id="CHEBI:57567"/>
        <dbReference type="ChEBI" id="CHEBI:456215"/>
        <dbReference type="EC" id="4.3.2.2"/>
    </reaction>
</comment>
<evidence type="ECO:0000313" key="7">
    <source>
        <dbReference type="Proteomes" id="UP000324233"/>
    </source>
</evidence>
<dbReference type="InterPro" id="IPR004769">
    <property type="entry name" value="Pur_lyase"/>
</dbReference>
<dbReference type="KEGG" id="agv:OJF2_61530"/>
<name>A0A5B9WAF7_9BACT</name>
<dbReference type="CDD" id="cd03302">
    <property type="entry name" value="Adenylsuccinate_lyase_2"/>
    <property type="match status" value="1"/>
</dbReference>
<dbReference type="InterPro" id="IPR019468">
    <property type="entry name" value="AdenyloSucc_lyase_C"/>
</dbReference>
<dbReference type="RefSeq" id="WP_148597100.1">
    <property type="nucleotide sequence ID" value="NZ_CP042997.1"/>
</dbReference>
<dbReference type="GO" id="GO:0044208">
    <property type="term" value="P:'de novo' AMP biosynthetic process"/>
    <property type="evidence" value="ECO:0007669"/>
    <property type="project" value="UniProtKB-UniPathway"/>
</dbReference>
<dbReference type="GO" id="GO:0006189">
    <property type="term" value="P:'de novo' IMP biosynthetic process"/>
    <property type="evidence" value="ECO:0007669"/>
    <property type="project" value="UniProtKB-UniPathway"/>
</dbReference>
<dbReference type="Gene3D" id="1.10.40.30">
    <property type="entry name" value="Fumarase/aspartase (C-terminal domain)"/>
    <property type="match status" value="1"/>
</dbReference>
<dbReference type="GO" id="GO:0004018">
    <property type="term" value="F:N6-(1,2-dicarboxyethyl)AMP AMP-lyase (fumarate-forming) activity"/>
    <property type="evidence" value="ECO:0007669"/>
    <property type="project" value="UniProtKB-UniRule"/>
</dbReference>
<evidence type="ECO:0000256" key="3">
    <source>
        <dbReference type="NCBIfam" id="TIGR00928"/>
    </source>
</evidence>
<keyword evidence="1 4" id="KW-0658">Purine biosynthesis</keyword>
<dbReference type="Gene3D" id="1.10.275.60">
    <property type="match status" value="1"/>
</dbReference>
<evidence type="ECO:0000256" key="4">
    <source>
        <dbReference type="RuleBase" id="RU361172"/>
    </source>
</evidence>
<comment type="catalytic activity">
    <reaction evidence="4">
        <text>(2S)-2-[5-amino-1-(5-phospho-beta-D-ribosyl)imidazole-4-carboxamido]succinate = 5-amino-1-(5-phospho-beta-D-ribosyl)imidazole-4-carboxamide + fumarate</text>
        <dbReference type="Rhea" id="RHEA:23920"/>
        <dbReference type="ChEBI" id="CHEBI:29806"/>
        <dbReference type="ChEBI" id="CHEBI:58443"/>
        <dbReference type="ChEBI" id="CHEBI:58475"/>
        <dbReference type="EC" id="4.3.2.2"/>
    </reaction>
</comment>
<protein>
    <recommendedName>
        <fullName evidence="3 4">Adenylosuccinate lyase</fullName>
        <shortName evidence="4">ASL</shortName>
        <ecNumber evidence="3 4">4.3.2.2</ecNumber>
    </recommendedName>
    <alternativeName>
        <fullName evidence="4">Adenylosuccinase</fullName>
    </alternativeName>
</protein>
<keyword evidence="7" id="KW-1185">Reference proteome</keyword>
<dbReference type="Pfam" id="PF00206">
    <property type="entry name" value="Lyase_1"/>
    <property type="match status" value="1"/>
</dbReference>
<evidence type="ECO:0000256" key="1">
    <source>
        <dbReference type="ARBA" id="ARBA00022755"/>
    </source>
</evidence>
<dbReference type="EC" id="4.3.2.2" evidence="3 4"/>
<gene>
    <name evidence="6" type="primary">purB</name>
    <name evidence="6" type="ORF">OJF2_61530</name>
</gene>
<dbReference type="SMART" id="SM00998">
    <property type="entry name" value="ADSL_C"/>
    <property type="match status" value="1"/>
</dbReference>
<dbReference type="InterPro" id="IPR008948">
    <property type="entry name" value="L-Aspartase-like"/>
</dbReference>
<dbReference type="PRINTS" id="PR00149">
    <property type="entry name" value="FUMRATELYASE"/>
</dbReference>
<dbReference type="GO" id="GO:0070626">
    <property type="term" value="F:(S)-2-(5-amino-1-(5-phospho-D-ribosyl)imidazole-4-carboxamido) succinate lyase (fumarate-forming) activity"/>
    <property type="evidence" value="ECO:0007669"/>
    <property type="project" value="TreeGrafter"/>
</dbReference>
<comment type="pathway">
    <text evidence="4">Purine metabolism; IMP biosynthesis via de novo pathway; 5-amino-1-(5-phospho-D-ribosyl)imidazole-4-carboxamide from 5-amino-1-(5-phospho-D-ribosyl)imidazole-4-carboxylate: step 2/2.</text>
</comment>
<keyword evidence="2 4" id="KW-0456">Lyase</keyword>
<dbReference type="Pfam" id="PF10397">
    <property type="entry name" value="ADSL_C"/>
    <property type="match status" value="1"/>
</dbReference>
<organism evidence="6 7">
    <name type="scientific">Aquisphaera giovannonii</name>
    <dbReference type="NCBI Taxonomy" id="406548"/>
    <lineage>
        <taxon>Bacteria</taxon>
        <taxon>Pseudomonadati</taxon>
        <taxon>Planctomycetota</taxon>
        <taxon>Planctomycetia</taxon>
        <taxon>Isosphaerales</taxon>
        <taxon>Isosphaeraceae</taxon>
        <taxon>Aquisphaera</taxon>
    </lineage>
</organism>
<dbReference type="InterPro" id="IPR000362">
    <property type="entry name" value="Fumarate_lyase_fam"/>
</dbReference>
<proteinExistence type="inferred from homology"/>
<comment type="pathway">
    <text evidence="4">Purine metabolism; AMP biosynthesis via de novo pathway; AMP from IMP: step 2/2.</text>
</comment>
<dbReference type="GO" id="GO:0005829">
    <property type="term" value="C:cytosol"/>
    <property type="evidence" value="ECO:0007669"/>
    <property type="project" value="TreeGrafter"/>
</dbReference>
<dbReference type="PANTHER" id="PTHR43172">
    <property type="entry name" value="ADENYLOSUCCINATE LYASE"/>
    <property type="match status" value="1"/>
</dbReference>
<dbReference type="PANTHER" id="PTHR43172:SF1">
    <property type="entry name" value="ADENYLOSUCCINATE LYASE"/>
    <property type="match status" value="1"/>
</dbReference>
<dbReference type="InterPro" id="IPR020557">
    <property type="entry name" value="Fumarate_lyase_CS"/>
</dbReference>
<dbReference type="AlphaFoldDB" id="A0A5B9WAF7"/>
<evidence type="ECO:0000313" key="6">
    <source>
        <dbReference type="EMBL" id="QEH37562.1"/>
    </source>
</evidence>
<reference evidence="6 7" key="1">
    <citation type="submission" date="2019-08" db="EMBL/GenBank/DDBJ databases">
        <title>Deep-cultivation of Planctomycetes and their phenomic and genomic characterization uncovers novel biology.</title>
        <authorList>
            <person name="Wiegand S."/>
            <person name="Jogler M."/>
            <person name="Boedeker C."/>
            <person name="Pinto D."/>
            <person name="Vollmers J."/>
            <person name="Rivas-Marin E."/>
            <person name="Kohn T."/>
            <person name="Peeters S.H."/>
            <person name="Heuer A."/>
            <person name="Rast P."/>
            <person name="Oberbeckmann S."/>
            <person name="Bunk B."/>
            <person name="Jeske O."/>
            <person name="Meyerdierks A."/>
            <person name="Storesund J.E."/>
            <person name="Kallscheuer N."/>
            <person name="Luecker S."/>
            <person name="Lage O.M."/>
            <person name="Pohl T."/>
            <person name="Merkel B.J."/>
            <person name="Hornburger P."/>
            <person name="Mueller R.-W."/>
            <person name="Bruemmer F."/>
            <person name="Labrenz M."/>
            <person name="Spormann A.M."/>
            <person name="Op den Camp H."/>
            <person name="Overmann J."/>
            <person name="Amann R."/>
            <person name="Jetten M.S.M."/>
            <person name="Mascher T."/>
            <person name="Medema M.H."/>
            <person name="Devos D.P."/>
            <person name="Kaster A.-K."/>
            <person name="Ovreas L."/>
            <person name="Rohde M."/>
            <person name="Galperin M.Y."/>
            <person name="Jogler C."/>
        </authorList>
    </citation>
    <scope>NUCLEOTIDE SEQUENCE [LARGE SCALE GENOMIC DNA]</scope>
    <source>
        <strain evidence="6 7">OJF2</strain>
    </source>
</reference>
<sequence>MSNREIYDNPLIGRYASRAMARTWSPQVKFSTWRKLWIALAEAEQALGLNITAPQIEAMKAAVDSIDFAAAEAYEKRFRHDVMAHIHAFGDAAPAARPIIHLGATSCYVTDNTDLILLRESLLRIRDRLASVIDALGTFADRWKSLPCLGYTHFQPAQLVTVGKRATLWCQELIFDLEDVEHRLEGLKFLGVKGTTGTQASFLALFDGDHAKVEELDRRVAASFGFDESYAVSGQTYSRKVDSQVMATLAGLGESAHRFGMDLRLLAHERELEEPFEAEQIGSSAMAYKRNPMRAERLCSLARFLMALPAAASQTSATQWLERTLDDSAVRRLTLPQGFLAADAILSLYANIVPGLVVHAAVIDRHLAEQLPFMATENLLMAGVQAGGDRQALHERIRQHSLAAAERLKEGAADNDLIARLRDDPAFPPLNFDDVLDASRYVGRSPEQVEEFLRTEVQPIRVRYPEAAEGAREELRV</sequence>
<dbReference type="UniPathway" id="UPA00075">
    <property type="reaction ID" value="UER00336"/>
</dbReference>
<dbReference type="UniPathway" id="UPA00074">
    <property type="reaction ID" value="UER00132"/>
</dbReference>
<dbReference type="PROSITE" id="PS00163">
    <property type="entry name" value="FUMARATE_LYASES"/>
    <property type="match status" value="1"/>
</dbReference>
<dbReference type="NCBIfam" id="TIGR00928">
    <property type="entry name" value="purB"/>
    <property type="match status" value="1"/>
</dbReference>
<evidence type="ECO:0000256" key="2">
    <source>
        <dbReference type="ARBA" id="ARBA00023239"/>
    </source>
</evidence>
<dbReference type="OrthoDB" id="9768878at2"/>
<dbReference type="SUPFAM" id="SSF48557">
    <property type="entry name" value="L-aspartase-like"/>
    <property type="match status" value="1"/>
</dbReference>
<accession>A0A5B9WAF7</accession>
<feature type="domain" description="Adenylosuccinate lyase C-terminal" evidence="5">
    <location>
        <begin position="371"/>
        <end position="453"/>
    </location>
</feature>
<comment type="similarity">
    <text evidence="4">Belongs to the lyase 1 family. Adenylosuccinate lyase subfamily.</text>
</comment>
<dbReference type="Gene3D" id="1.20.200.10">
    <property type="entry name" value="Fumarase/aspartase (Central domain)"/>
    <property type="match status" value="1"/>
</dbReference>
<evidence type="ECO:0000259" key="5">
    <source>
        <dbReference type="SMART" id="SM00998"/>
    </source>
</evidence>
<dbReference type="InterPro" id="IPR022761">
    <property type="entry name" value="Fumarate_lyase_N"/>
</dbReference>
<dbReference type="Proteomes" id="UP000324233">
    <property type="component" value="Chromosome"/>
</dbReference>
<dbReference type="EMBL" id="CP042997">
    <property type="protein sequence ID" value="QEH37562.1"/>
    <property type="molecule type" value="Genomic_DNA"/>
</dbReference>